<sequence length="215" mass="22889">MIRIVIADDQDLIRAGLQAIIDAEPDLKVLGQARNGAEAAKLAASTGADVVLMDVQMPDSDGLEGITALAESGSPARVIVLTMFDLDDYVFRALKAGASGFLLKTTPPEELIDAIRAVHEGRRMFAPSVTDRLVSSYVAGHGGGDDSGQRLAILSERERQVFDAITKGMSNAEIGAALFLSEATVKTYVTRILGKLRLRDRVQAVILAYECGAMG</sequence>
<dbReference type="GO" id="GO:0000160">
    <property type="term" value="P:phosphorelay signal transduction system"/>
    <property type="evidence" value="ECO:0007669"/>
    <property type="project" value="InterPro"/>
</dbReference>
<evidence type="ECO:0000313" key="9">
    <source>
        <dbReference type="Proteomes" id="UP000315389"/>
    </source>
</evidence>
<keyword evidence="4" id="KW-0804">Transcription</keyword>
<reference evidence="8 9" key="1">
    <citation type="submission" date="2019-06" db="EMBL/GenBank/DDBJ databases">
        <title>Sequencing the genomes of 1000 actinobacteria strains.</title>
        <authorList>
            <person name="Klenk H.-P."/>
        </authorList>
    </citation>
    <scope>NUCLEOTIDE SEQUENCE [LARGE SCALE GENOMIC DNA]</scope>
    <source>
        <strain evidence="8 9">DSM 4813</strain>
    </source>
</reference>
<feature type="domain" description="Response regulatory" evidence="7">
    <location>
        <begin position="3"/>
        <end position="119"/>
    </location>
</feature>
<dbReference type="Gene3D" id="3.40.50.2300">
    <property type="match status" value="1"/>
</dbReference>
<evidence type="ECO:0000259" key="7">
    <source>
        <dbReference type="PROSITE" id="PS50110"/>
    </source>
</evidence>
<comment type="caution">
    <text evidence="8">The sequence shown here is derived from an EMBL/GenBank/DDBJ whole genome shotgun (WGS) entry which is preliminary data.</text>
</comment>
<evidence type="ECO:0000256" key="4">
    <source>
        <dbReference type="ARBA" id="ARBA00023163"/>
    </source>
</evidence>
<dbReference type="RefSeq" id="WP_142122217.1">
    <property type="nucleotide sequence ID" value="NZ_BAAASV010000002.1"/>
</dbReference>
<dbReference type="PANTHER" id="PTHR43214">
    <property type="entry name" value="TWO-COMPONENT RESPONSE REGULATOR"/>
    <property type="match status" value="1"/>
</dbReference>
<feature type="domain" description="HTH luxR-type" evidence="6">
    <location>
        <begin position="147"/>
        <end position="212"/>
    </location>
</feature>
<dbReference type="SUPFAM" id="SSF46894">
    <property type="entry name" value="C-terminal effector domain of the bipartite response regulators"/>
    <property type="match status" value="1"/>
</dbReference>
<proteinExistence type="predicted"/>
<evidence type="ECO:0000256" key="3">
    <source>
        <dbReference type="ARBA" id="ARBA00023125"/>
    </source>
</evidence>
<dbReference type="Proteomes" id="UP000315389">
    <property type="component" value="Unassembled WGS sequence"/>
</dbReference>
<dbReference type="GO" id="GO:0006355">
    <property type="term" value="P:regulation of DNA-templated transcription"/>
    <property type="evidence" value="ECO:0007669"/>
    <property type="project" value="InterPro"/>
</dbReference>
<dbReference type="SMART" id="SM00421">
    <property type="entry name" value="HTH_LUXR"/>
    <property type="match status" value="1"/>
</dbReference>
<feature type="modified residue" description="4-aspartylphosphate" evidence="5">
    <location>
        <position position="54"/>
    </location>
</feature>
<evidence type="ECO:0000256" key="2">
    <source>
        <dbReference type="ARBA" id="ARBA00023015"/>
    </source>
</evidence>
<dbReference type="PROSITE" id="PS00622">
    <property type="entry name" value="HTH_LUXR_1"/>
    <property type="match status" value="1"/>
</dbReference>
<dbReference type="CDD" id="cd06170">
    <property type="entry name" value="LuxR_C_like"/>
    <property type="match status" value="1"/>
</dbReference>
<gene>
    <name evidence="8" type="ORF">FB461_2326</name>
</gene>
<dbReference type="Pfam" id="PF00196">
    <property type="entry name" value="GerE"/>
    <property type="match status" value="1"/>
</dbReference>
<dbReference type="SUPFAM" id="SSF52172">
    <property type="entry name" value="CheY-like"/>
    <property type="match status" value="1"/>
</dbReference>
<evidence type="ECO:0000313" key="8">
    <source>
        <dbReference type="EMBL" id="TQL57205.1"/>
    </source>
</evidence>
<dbReference type="InterPro" id="IPR039420">
    <property type="entry name" value="WalR-like"/>
</dbReference>
<dbReference type="AlphaFoldDB" id="A0A542ZA59"/>
<dbReference type="InterPro" id="IPR001789">
    <property type="entry name" value="Sig_transdc_resp-reg_receiver"/>
</dbReference>
<keyword evidence="3" id="KW-0238">DNA-binding</keyword>
<dbReference type="InterPro" id="IPR000792">
    <property type="entry name" value="Tscrpt_reg_LuxR_C"/>
</dbReference>
<dbReference type="PANTHER" id="PTHR43214:SF24">
    <property type="entry name" value="TRANSCRIPTIONAL REGULATORY PROTEIN NARL-RELATED"/>
    <property type="match status" value="1"/>
</dbReference>
<evidence type="ECO:0000256" key="5">
    <source>
        <dbReference type="PROSITE-ProRule" id="PRU00169"/>
    </source>
</evidence>
<dbReference type="CDD" id="cd17535">
    <property type="entry name" value="REC_NarL-like"/>
    <property type="match status" value="1"/>
</dbReference>
<keyword evidence="1 5" id="KW-0597">Phosphoprotein</keyword>
<dbReference type="Pfam" id="PF00072">
    <property type="entry name" value="Response_reg"/>
    <property type="match status" value="1"/>
</dbReference>
<dbReference type="PROSITE" id="PS50110">
    <property type="entry name" value="RESPONSE_REGULATORY"/>
    <property type="match status" value="1"/>
</dbReference>
<dbReference type="InterPro" id="IPR058245">
    <property type="entry name" value="NreC/VraR/RcsB-like_REC"/>
</dbReference>
<organism evidence="8 9">
    <name type="scientific">Rarobacter faecitabidus</name>
    <dbReference type="NCBI Taxonomy" id="13243"/>
    <lineage>
        <taxon>Bacteria</taxon>
        <taxon>Bacillati</taxon>
        <taxon>Actinomycetota</taxon>
        <taxon>Actinomycetes</taxon>
        <taxon>Micrococcales</taxon>
        <taxon>Rarobacteraceae</taxon>
        <taxon>Rarobacter</taxon>
    </lineage>
</organism>
<dbReference type="SMART" id="SM00448">
    <property type="entry name" value="REC"/>
    <property type="match status" value="1"/>
</dbReference>
<accession>A0A542ZA59</accession>
<dbReference type="InterPro" id="IPR011006">
    <property type="entry name" value="CheY-like_superfamily"/>
</dbReference>
<dbReference type="OrthoDB" id="9808843at2"/>
<evidence type="ECO:0000259" key="6">
    <source>
        <dbReference type="PROSITE" id="PS50043"/>
    </source>
</evidence>
<keyword evidence="2" id="KW-0805">Transcription regulation</keyword>
<dbReference type="PROSITE" id="PS50043">
    <property type="entry name" value="HTH_LUXR_2"/>
    <property type="match status" value="1"/>
</dbReference>
<protein>
    <submittedName>
        <fullName evidence="8">LuxR family two component transcriptional regulator</fullName>
    </submittedName>
</protein>
<name>A0A542ZA59_RARFA</name>
<evidence type="ECO:0000256" key="1">
    <source>
        <dbReference type="ARBA" id="ARBA00022553"/>
    </source>
</evidence>
<dbReference type="EMBL" id="VFOS01000005">
    <property type="protein sequence ID" value="TQL57205.1"/>
    <property type="molecule type" value="Genomic_DNA"/>
</dbReference>
<keyword evidence="9" id="KW-1185">Reference proteome</keyword>
<dbReference type="InterPro" id="IPR016032">
    <property type="entry name" value="Sig_transdc_resp-reg_C-effctor"/>
</dbReference>
<dbReference type="GO" id="GO:0003677">
    <property type="term" value="F:DNA binding"/>
    <property type="evidence" value="ECO:0007669"/>
    <property type="project" value="UniProtKB-KW"/>
</dbReference>
<dbReference type="PRINTS" id="PR00038">
    <property type="entry name" value="HTHLUXR"/>
</dbReference>